<reference evidence="3 4" key="1">
    <citation type="submission" date="2019-04" db="EMBL/GenBank/DDBJ databases">
        <title>Reference strain of H23.</title>
        <authorList>
            <person name="Luo X."/>
        </authorList>
    </citation>
    <scope>NUCLEOTIDE SEQUENCE [LARGE SCALE GENOMIC DNA]</scope>
    <source>
        <strain evidence="3 4">H23</strain>
    </source>
</reference>
<keyword evidence="1" id="KW-1133">Transmembrane helix</keyword>
<feature type="transmembrane region" description="Helical" evidence="1">
    <location>
        <begin position="173"/>
        <end position="194"/>
    </location>
</feature>
<dbReference type="Pfam" id="PF02517">
    <property type="entry name" value="Rce1-like"/>
    <property type="match status" value="1"/>
</dbReference>
<keyword evidence="4" id="KW-1185">Reference proteome</keyword>
<name>A0A4U5JYY9_9GAMM</name>
<dbReference type="PANTHER" id="PTHR35797:SF1">
    <property type="entry name" value="PROTEASE"/>
    <property type="match status" value="1"/>
</dbReference>
<accession>A0A4U5JYY9</accession>
<feature type="transmembrane region" description="Helical" evidence="1">
    <location>
        <begin position="112"/>
        <end position="130"/>
    </location>
</feature>
<proteinExistence type="predicted"/>
<dbReference type="Proteomes" id="UP000308707">
    <property type="component" value="Unassembled WGS sequence"/>
</dbReference>
<evidence type="ECO:0000313" key="4">
    <source>
        <dbReference type="Proteomes" id="UP000308707"/>
    </source>
</evidence>
<dbReference type="InterPro" id="IPR042150">
    <property type="entry name" value="MmRce1-like"/>
</dbReference>
<dbReference type="GO" id="GO:0004175">
    <property type="term" value="F:endopeptidase activity"/>
    <property type="evidence" value="ECO:0007669"/>
    <property type="project" value="UniProtKB-ARBA"/>
</dbReference>
<keyword evidence="1" id="KW-0812">Transmembrane</keyword>
<dbReference type="OrthoDB" id="3693644at2"/>
<feature type="transmembrane region" description="Helical" evidence="1">
    <location>
        <begin position="142"/>
        <end position="161"/>
    </location>
</feature>
<protein>
    <submittedName>
        <fullName evidence="3">CPBP family intramembrane metalloprotease</fullName>
    </submittedName>
</protein>
<feature type="transmembrane region" description="Helical" evidence="1">
    <location>
        <begin position="70"/>
        <end position="92"/>
    </location>
</feature>
<dbReference type="GO" id="GO:0008237">
    <property type="term" value="F:metallopeptidase activity"/>
    <property type="evidence" value="ECO:0007669"/>
    <property type="project" value="UniProtKB-KW"/>
</dbReference>
<keyword evidence="3" id="KW-0378">Hydrolase</keyword>
<dbReference type="PANTHER" id="PTHR35797">
    <property type="entry name" value="PROTEASE-RELATED"/>
    <property type="match status" value="1"/>
</dbReference>
<evidence type="ECO:0000313" key="3">
    <source>
        <dbReference type="EMBL" id="TKR33961.1"/>
    </source>
</evidence>
<feature type="transmembrane region" description="Helical" evidence="1">
    <location>
        <begin position="230"/>
        <end position="251"/>
    </location>
</feature>
<evidence type="ECO:0000259" key="2">
    <source>
        <dbReference type="Pfam" id="PF02517"/>
    </source>
</evidence>
<dbReference type="EMBL" id="SZUA01000001">
    <property type="protein sequence ID" value="TKR33961.1"/>
    <property type="molecule type" value="Genomic_DNA"/>
</dbReference>
<feature type="transmembrane region" description="Helical" evidence="1">
    <location>
        <begin position="201"/>
        <end position="218"/>
    </location>
</feature>
<feature type="transmembrane region" description="Helical" evidence="1">
    <location>
        <begin position="16"/>
        <end position="35"/>
    </location>
</feature>
<dbReference type="InterPro" id="IPR003675">
    <property type="entry name" value="Rce1/LyrA-like_dom"/>
</dbReference>
<dbReference type="GO" id="GO:0006508">
    <property type="term" value="P:proteolysis"/>
    <property type="evidence" value="ECO:0007669"/>
    <property type="project" value="UniProtKB-KW"/>
</dbReference>
<keyword evidence="1" id="KW-0472">Membrane</keyword>
<dbReference type="AlphaFoldDB" id="A0A4U5JYY9"/>
<dbReference type="RefSeq" id="WP_137266166.1">
    <property type="nucleotide sequence ID" value="NZ_SZUA01000001.1"/>
</dbReference>
<keyword evidence="3" id="KW-0482">Metalloprotease</keyword>
<comment type="caution">
    <text evidence="3">The sequence shown here is derived from an EMBL/GenBank/DDBJ whole genome shotgun (WGS) entry which is preliminary data.</text>
</comment>
<evidence type="ECO:0000256" key="1">
    <source>
        <dbReference type="SAM" id="Phobius"/>
    </source>
</evidence>
<feature type="domain" description="CAAX prenyl protease 2/Lysostaphin resistance protein A-like" evidence="2">
    <location>
        <begin position="112"/>
        <end position="213"/>
    </location>
</feature>
<keyword evidence="3" id="KW-0645">Protease</keyword>
<dbReference type="GO" id="GO:0080120">
    <property type="term" value="P:CAAX-box protein maturation"/>
    <property type="evidence" value="ECO:0007669"/>
    <property type="project" value="UniProtKB-ARBA"/>
</dbReference>
<sequence>MDASHVPVSERDSQRLLILFLSLLIVFSTVVYLSPPKRSPIPLDWCPGAAALIACLVVQRNLRDLGWSPGTGYLLPALLIPLGCMGLVYGIAWLGNSGSFDPVGATYLYPKWLYVVSLTAFYAFGEEIGWRGLLVPQLARRMSAAKAALWSGALWAVWHYPVFFKYDLGGPPLAYGMTMFTIMVVGSAFFLAWMRLRSGSVWPAVVFHSAHNLAVTWFDASTIPAPLTPYLVSETGIGLALAYPAAAFWLWRRAHRLS</sequence>
<gene>
    <name evidence="3" type="ORF">FCE95_06745</name>
</gene>
<organism evidence="3 4">
    <name type="scientific">Luteimonas gilva</name>
    <dbReference type="NCBI Taxonomy" id="2572684"/>
    <lineage>
        <taxon>Bacteria</taxon>
        <taxon>Pseudomonadati</taxon>
        <taxon>Pseudomonadota</taxon>
        <taxon>Gammaproteobacteria</taxon>
        <taxon>Lysobacterales</taxon>
        <taxon>Lysobacteraceae</taxon>
        <taxon>Luteimonas</taxon>
    </lineage>
</organism>